<keyword evidence="13" id="KW-1185">Reference proteome</keyword>
<dbReference type="InterPro" id="IPR015928">
    <property type="entry name" value="Aconitase/3IPM_dehydase_swvl"/>
</dbReference>
<dbReference type="CDD" id="cd01577">
    <property type="entry name" value="IPMI_Swivel"/>
    <property type="match status" value="1"/>
</dbReference>
<dbReference type="Gene3D" id="3.20.19.10">
    <property type="entry name" value="Aconitase, domain 4"/>
    <property type="match status" value="1"/>
</dbReference>
<evidence type="ECO:0000313" key="13">
    <source>
        <dbReference type="Proteomes" id="UP001229209"/>
    </source>
</evidence>
<comment type="caution">
    <text evidence="12">The sequence shown here is derived from an EMBL/GenBank/DDBJ whole genome shotgun (WGS) entry which is preliminary data.</text>
</comment>
<keyword evidence="9 10" id="KW-0100">Branched-chain amino acid biosynthesis</keyword>
<dbReference type="InterPro" id="IPR000573">
    <property type="entry name" value="AconitaseA/IPMdHydase_ssu_swvl"/>
</dbReference>
<evidence type="ECO:0000256" key="10">
    <source>
        <dbReference type="HAMAP-Rule" id="MF_01031"/>
    </source>
</evidence>
<comment type="similarity">
    <text evidence="4 10">Belongs to the LeuD family. LeuD type 1 subfamily.</text>
</comment>
<comment type="subunit">
    <text evidence="5 10">Heterodimer of LeuC and LeuD.</text>
</comment>
<dbReference type="Pfam" id="PF00694">
    <property type="entry name" value="Aconitase_C"/>
    <property type="match status" value="1"/>
</dbReference>
<keyword evidence="7 10" id="KW-0028">Amino-acid biosynthesis</keyword>
<dbReference type="EMBL" id="JAURUO010000010">
    <property type="protein sequence ID" value="MDP9729022.1"/>
    <property type="molecule type" value="Genomic_DNA"/>
</dbReference>
<gene>
    <name evidence="10" type="primary">leuD</name>
    <name evidence="12" type="ORF">J2S04_001985</name>
</gene>
<proteinExistence type="inferred from homology"/>
<evidence type="ECO:0000256" key="9">
    <source>
        <dbReference type="ARBA" id="ARBA00023304"/>
    </source>
</evidence>
<sequence length="202" mass="23090">MLEAFNQHRGKVAVLPNANVDTDQIIPKQFLKRIEKSGFGDVLFYDWRYDEKGQPRPEFVLNHPESQGASILLAGDNFGCGSSREHAVWALRDYGFRAILARSFADIFYNNCFKNGVLPVVLSEEAWDGLEPVRQGVLRELEVDLPGEVIRLPDGKSFSFTLAAHAKMMLMEGLDDVGVTLRHQQKIDRYELYHRVAYQRVY</sequence>
<dbReference type="SUPFAM" id="SSF52016">
    <property type="entry name" value="LeuD/IlvD-like"/>
    <property type="match status" value="1"/>
</dbReference>
<evidence type="ECO:0000256" key="7">
    <source>
        <dbReference type="ARBA" id="ARBA00022605"/>
    </source>
</evidence>
<name>A0ABT9LXL8_9BACL</name>
<dbReference type="GO" id="GO:0003861">
    <property type="term" value="F:3-isopropylmalate dehydratase activity"/>
    <property type="evidence" value="ECO:0007669"/>
    <property type="project" value="UniProtKB-EC"/>
</dbReference>
<keyword evidence="8 10" id="KW-0456">Lyase</keyword>
<comment type="catalytic activity">
    <reaction evidence="1 10">
        <text>(2R,3S)-3-isopropylmalate = (2S)-2-isopropylmalate</text>
        <dbReference type="Rhea" id="RHEA:32287"/>
        <dbReference type="ChEBI" id="CHEBI:1178"/>
        <dbReference type="ChEBI" id="CHEBI:35121"/>
        <dbReference type="EC" id="4.2.1.33"/>
    </reaction>
</comment>
<dbReference type="Proteomes" id="UP001229209">
    <property type="component" value="Unassembled WGS sequence"/>
</dbReference>
<dbReference type="PANTHER" id="PTHR43345:SF5">
    <property type="entry name" value="3-ISOPROPYLMALATE DEHYDRATASE SMALL SUBUNIT"/>
    <property type="match status" value="1"/>
</dbReference>
<dbReference type="InterPro" id="IPR050075">
    <property type="entry name" value="LeuD"/>
</dbReference>
<organism evidence="12 13">
    <name type="scientific">Alicyclobacillus tolerans</name>
    <dbReference type="NCBI Taxonomy" id="90970"/>
    <lineage>
        <taxon>Bacteria</taxon>
        <taxon>Bacillati</taxon>
        <taxon>Bacillota</taxon>
        <taxon>Bacilli</taxon>
        <taxon>Bacillales</taxon>
        <taxon>Alicyclobacillaceae</taxon>
        <taxon>Alicyclobacillus</taxon>
    </lineage>
</organism>
<protein>
    <recommendedName>
        <fullName evidence="10">3-isopropylmalate dehydratase small subunit</fullName>
        <ecNumber evidence="10">4.2.1.33</ecNumber>
    </recommendedName>
    <alternativeName>
        <fullName evidence="10">Alpha-IPM isomerase</fullName>
        <shortName evidence="10">IPMI</shortName>
    </alternativeName>
    <alternativeName>
        <fullName evidence="10">Isopropylmalate isomerase</fullName>
    </alternativeName>
</protein>
<dbReference type="GO" id="GO:0047508">
    <property type="term" value="F:(R)-2-methylmalate dehydratase activity"/>
    <property type="evidence" value="ECO:0007669"/>
    <property type="project" value="UniProtKB-EC"/>
</dbReference>
<evidence type="ECO:0000256" key="8">
    <source>
        <dbReference type="ARBA" id="ARBA00023239"/>
    </source>
</evidence>
<feature type="domain" description="Aconitase A/isopropylmalate dehydratase small subunit swivel" evidence="11">
    <location>
        <begin position="3"/>
        <end position="124"/>
    </location>
</feature>
<evidence type="ECO:0000256" key="5">
    <source>
        <dbReference type="ARBA" id="ARBA00011271"/>
    </source>
</evidence>
<reference evidence="12 13" key="1">
    <citation type="submission" date="2023-07" db="EMBL/GenBank/DDBJ databases">
        <title>Genomic Encyclopedia of Type Strains, Phase IV (KMG-IV): sequencing the most valuable type-strain genomes for metagenomic binning, comparative biology and taxonomic classification.</title>
        <authorList>
            <person name="Goeker M."/>
        </authorList>
    </citation>
    <scope>NUCLEOTIDE SEQUENCE [LARGE SCALE GENOMIC DNA]</scope>
    <source>
        <strain evidence="12 13">DSM 25924</strain>
    </source>
</reference>
<dbReference type="PANTHER" id="PTHR43345">
    <property type="entry name" value="3-ISOPROPYLMALATE DEHYDRATASE SMALL SUBUNIT 2-RELATED-RELATED"/>
    <property type="match status" value="1"/>
</dbReference>
<evidence type="ECO:0000256" key="6">
    <source>
        <dbReference type="ARBA" id="ARBA00022430"/>
    </source>
</evidence>
<dbReference type="EC" id="4.2.1.33" evidence="10"/>
<evidence type="ECO:0000256" key="3">
    <source>
        <dbReference type="ARBA" id="ARBA00004729"/>
    </source>
</evidence>
<evidence type="ECO:0000256" key="2">
    <source>
        <dbReference type="ARBA" id="ARBA00002695"/>
    </source>
</evidence>
<dbReference type="NCBIfam" id="TIGR00171">
    <property type="entry name" value="leuD"/>
    <property type="match status" value="1"/>
</dbReference>
<evidence type="ECO:0000256" key="4">
    <source>
        <dbReference type="ARBA" id="ARBA00009845"/>
    </source>
</evidence>
<comment type="function">
    <text evidence="2 10">Catalyzes the isomerization between 2-isopropylmalate and 3-isopropylmalate, via the formation of 2-isopropylmaleate.</text>
</comment>
<dbReference type="HAMAP" id="MF_01031">
    <property type="entry name" value="LeuD_type1"/>
    <property type="match status" value="1"/>
</dbReference>
<evidence type="ECO:0000313" key="12">
    <source>
        <dbReference type="EMBL" id="MDP9729022.1"/>
    </source>
</evidence>
<keyword evidence="6 10" id="KW-0432">Leucine biosynthesis</keyword>
<evidence type="ECO:0000259" key="11">
    <source>
        <dbReference type="Pfam" id="PF00694"/>
    </source>
</evidence>
<dbReference type="InterPro" id="IPR004431">
    <property type="entry name" value="3-IsopropMal_deHydase_ssu"/>
</dbReference>
<comment type="pathway">
    <text evidence="3 10">Amino-acid biosynthesis; L-leucine biosynthesis; L-leucine from 3-methyl-2-oxobutanoate: step 2/4.</text>
</comment>
<accession>A0ABT9LXL8</accession>
<evidence type="ECO:0000256" key="1">
    <source>
        <dbReference type="ARBA" id="ARBA00000491"/>
    </source>
</evidence>
<dbReference type="InterPro" id="IPR033940">
    <property type="entry name" value="IPMI_Swivel"/>
</dbReference>
<dbReference type="NCBIfam" id="NF002458">
    <property type="entry name" value="PRK01641.1"/>
    <property type="match status" value="1"/>
</dbReference>